<dbReference type="InterPro" id="IPR016181">
    <property type="entry name" value="Acyl_CoA_acyltransferase"/>
</dbReference>
<organism evidence="4 5">
    <name type="scientific">Legionella busanensis</name>
    <dbReference type="NCBI Taxonomy" id="190655"/>
    <lineage>
        <taxon>Bacteria</taxon>
        <taxon>Pseudomonadati</taxon>
        <taxon>Pseudomonadota</taxon>
        <taxon>Gammaproteobacteria</taxon>
        <taxon>Legionellales</taxon>
        <taxon>Legionellaceae</taxon>
        <taxon>Legionella</taxon>
    </lineage>
</organism>
<reference evidence="4 5" key="1">
    <citation type="submission" date="2018-06" db="EMBL/GenBank/DDBJ databases">
        <authorList>
            <consortium name="Pathogen Informatics"/>
            <person name="Doyle S."/>
        </authorList>
    </citation>
    <scope>NUCLEOTIDE SEQUENCE [LARGE SCALE GENOMIC DNA]</scope>
    <source>
        <strain evidence="4 5">NCTC13316</strain>
    </source>
</reference>
<dbReference type="Proteomes" id="UP000254794">
    <property type="component" value="Unassembled WGS sequence"/>
</dbReference>
<name>A0A378JJH6_9GAMM</name>
<sequence>MIKNVKPVIRFATLDDAKAIAKVHILSWQASYKAFIPKSILQALSVKERTKQWQDLMNQEVKVLIVEVEQNIAGFVSMCMLRDIYPSPLNGEISALYLHPTYWRLGLGTKLCQAAFSELAKMNYQYAYVWVLSDNHQACHFYEALGFENTTITKLEEFYENGALLKEILYKKKI</sequence>
<dbReference type="PROSITE" id="PS51186">
    <property type="entry name" value="GNAT"/>
    <property type="match status" value="1"/>
</dbReference>
<keyword evidence="5" id="KW-1185">Reference proteome</keyword>
<protein>
    <submittedName>
        <fullName evidence="4">GNAT family acetyltransferase</fullName>
    </submittedName>
</protein>
<dbReference type="CDD" id="cd04301">
    <property type="entry name" value="NAT_SF"/>
    <property type="match status" value="1"/>
</dbReference>
<dbReference type="Pfam" id="PF00583">
    <property type="entry name" value="Acetyltransf_1"/>
    <property type="match status" value="1"/>
</dbReference>
<dbReference type="Gene3D" id="3.40.630.30">
    <property type="match status" value="1"/>
</dbReference>
<evidence type="ECO:0000256" key="1">
    <source>
        <dbReference type="ARBA" id="ARBA00022679"/>
    </source>
</evidence>
<gene>
    <name evidence="4" type="ORF">NCTC13316_00936</name>
</gene>
<dbReference type="InterPro" id="IPR000182">
    <property type="entry name" value="GNAT_dom"/>
</dbReference>
<keyword evidence="1 4" id="KW-0808">Transferase</keyword>
<dbReference type="AlphaFoldDB" id="A0A378JJH6"/>
<accession>A0A378JJH6</accession>
<keyword evidence="2" id="KW-0012">Acyltransferase</keyword>
<evidence type="ECO:0000259" key="3">
    <source>
        <dbReference type="PROSITE" id="PS51186"/>
    </source>
</evidence>
<dbReference type="SUPFAM" id="SSF55729">
    <property type="entry name" value="Acyl-CoA N-acyltransferases (Nat)"/>
    <property type="match status" value="1"/>
</dbReference>
<dbReference type="OrthoDB" id="5292888at2"/>
<proteinExistence type="predicted"/>
<dbReference type="InterPro" id="IPR051556">
    <property type="entry name" value="N-term/lysine_N-AcTrnsfr"/>
</dbReference>
<feature type="domain" description="N-acetyltransferase" evidence="3">
    <location>
        <begin position="7"/>
        <end position="174"/>
    </location>
</feature>
<evidence type="ECO:0000256" key="2">
    <source>
        <dbReference type="ARBA" id="ARBA00023315"/>
    </source>
</evidence>
<dbReference type="EMBL" id="UGOD01000001">
    <property type="protein sequence ID" value="STX50848.1"/>
    <property type="molecule type" value="Genomic_DNA"/>
</dbReference>
<evidence type="ECO:0000313" key="4">
    <source>
        <dbReference type="EMBL" id="STX50848.1"/>
    </source>
</evidence>
<dbReference type="PANTHER" id="PTHR42919:SF8">
    <property type="entry name" value="N-ALPHA-ACETYLTRANSFERASE 50"/>
    <property type="match status" value="1"/>
</dbReference>
<dbReference type="RefSeq" id="WP_115330526.1">
    <property type="nucleotide sequence ID" value="NZ_CAAAHP010000007.1"/>
</dbReference>
<dbReference type="GO" id="GO:0016747">
    <property type="term" value="F:acyltransferase activity, transferring groups other than amino-acyl groups"/>
    <property type="evidence" value="ECO:0007669"/>
    <property type="project" value="InterPro"/>
</dbReference>
<dbReference type="PANTHER" id="PTHR42919">
    <property type="entry name" value="N-ALPHA-ACETYLTRANSFERASE"/>
    <property type="match status" value="1"/>
</dbReference>
<evidence type="ECO:0000313" key="5">
    <source>
        <dbReference type="Proteomes" id="UP000254794"/>
    </source>
</evidence>